<dbReference type="AlphaFoldDB" id="A0A8T0S3D4"/>
<name>A0A8T0S3D4_PANVG</name>
<protein>
    <submittedName>
        <fullName evidence="1">Uncharacterized protein</fullName>
    </submittedName>
</protein>
<dbReference type="PANTHER" id="PTHR35161:SF1">
    <property type="entry name" value="OS02G0138300 PROTEIN"/>
    <property type="match status" value="1"/>
</dbReference>
<gene>
    <name evidence="1" type="ORF">PVAP13_5NG109732</name>
</gene>
<sequence length="268" mass="30200">MWSLISAVTHCHKQNLCLGSLSIKNLMISSLGTFQMKKVQTTPLTEQGRVADLAAVSNLLTKILKWRHGPGATRSIRPDFIGLHNKLIEPKEAKTPAYLIENDPSLLPATSYAVAFLRVHGHMIGFLMRKDSANASSILGLKMPYKKHSDSWILIAQQHAMLSSWLAFRVYKISRALDFIEFGRNIFSHIYGKETETGTLLGMKEADYIPEAVSVLYQHSFSRFLPLLHEELWNYYEQTGMLAIIDSIRFDDLFTGVPSWALTDGVTT</sequence>
<organism evidence="1 2">
    <name type="scientific">Panicum virgatum</name>
    <name type="common">Blackwell switchgrass</name>
    <dbReference type="NCBI Taxonomy" id="38727"/>
    <lineage>
        <taxon>Eukaryota</taxon>
        <taxon>Viridiplantae</taxon>
        <taxon>Streptophyta</taxon>
        <taxon>Embryophyta</taxon>
        <taxon>Tracheophyta</taxon>
        <taxon>Spermatophyta</taxon>
        <taxon>Magnoliopsida</taxon>
        <taxon>Liliopsida</taxon>
        <taxon>Poales</taxon>
        <taxon>Poaceae</taxon>
        <taxon>PACMAD clade</taxon>
        <taxon>Panicoideae</taxon>
        <taxon>Panicodae</taxon>
        <taxon>Paniceae</taxon>
        <taxon>Panicinae</taxon>
        <taxon>Panicum</taxon>
        <taxon>Panicum sect. Hiantes</taxon>
    </lineage>
</organism>
<dbReference type="EMBL" id="CM029046">
    <property type="protein sequence ID" value="KAG2593141.1"/>
    <property type="molecule type" value="Genomic_DNA"/>
</dbReference>
<accession>A0A8T0S3D4</accession>
<proteinExistence type="predicted"/>
<evidence type="ECO:0000313" key="2">
    <source>
        <dbReference type="Proteomes" id="UP000823388"/>
    </source>
</evidence>
<dbReference type="Proteomes" id="UP000823388">
    <property type="component" value="Chromosome 5N"/>
</dbReference>
<evidence type="ECO:0000313" key="1">
    <source>
        <dbReference type="EMBL" id="KAG2593141.1"/>
    </source>
</evidence>
<reference evidence="1" key="1">
    <citation type="submission" date="2020-05" db="EMBL/GenBank/DDBJ databases">
        <title>WGS assembly of Panicum virgatum.</title>
        <authorList>
            <person name="Lovell J.T."/>
            <person name="Jenkins J."/>
            <person name="Shu S."/>
            <person name="Juenger T.E."/>
            <person name="Schmutz J."/>
        </authorList>
    </citation>
    <scope>NUCLEOTIDE SEQUENCE</scope>
    <source>
        <strain evidence="1">AP13</strain>
    </source>
</reference>
<keyword evidence="2" id="KW-1185">Reference proteome</keyword>
<comment type="caution">
    <text evidence="1">The sequence shown here is derived from an EMBL/GenBank/DDBJ whole genome shotgun (WGS) entry which is preliminary data.</text>
</comment>
<dbReference type="PANTHER" id="PTHR35161">
    <property type="entry name" value="OS02G0303100 PROTEIN"/>
    <property type="match status" value="1"/>
</dbReference>